<dbReference type="AlphaFoldDB" id="X1G0J5"/>
<proteinExistence type="predicted"/>
<protein>
    <submittedName>
        <fullName evidence="1">Uncharacterized protein</fullName>
    </submittedName>
</protein>
<organism evidence="1">
    <name type="scientific">marine sediment metagenome</name>
    <dbReference type="NCBI Taxonomy" id="412755"/>
    <lineage>
        <taxon>unclassified sequences</taxon>
        <taxon>metagenomes</taxon>
        <taxon>ecological metagenomes</taxon>
    </lineage>
</organism>
<comment type="caution">
    <text evidence="1">The sequence shown here is derived from an EMBL/GenBank/DDBJ whole genome shotgun (WGS) entry which is preliminary data.</text>
</comment>
<accession>X1G0J5</accession>
<dbReference type="EMBL" id="BARU01019330">
    <property type="protein sequence ID" value="GAH51421.1"/>
    <property type="molecule type" value="Genomic_DNA"/>
</dbReference>
<sequence>MNDIFDNFKNNICPYRVKSLEENQLTGNIIKIIYVNSFIKKVSMEDVAQMAVANKHKSVRYMDRRNKRFILNYIT</sequence>
<feature type="non-terminal residue" evidence="1">
    <location>
        <position position="75"/>
    </location>
</feature>
<gene>
    <name evidence="1" type="ORF">S03H2_31838</name>
</gene>
<name>X1G0J5_9ZZZZ</name>
<evidence type="ECO:0000313" key="1">
    <source>
        <dbReference type="EMBL" id="GAH51421.1"/>
    </source>
</evidence>
<reference evidence="1" key="1">
    <citation type="journal article" date="2014" name="Front. Microbiol.">
        <title>High frequency of phylogenetically diverse reductive dehalogenase-homologous genes in deep subseafloor sedimentary metagenomes.</title>
        <authorList>
            <person name="Kawai M."/>
            <person name="Futagami T."/>
            <person name="Toyoda A."/>
            <person name="Takaki Y."/>
            <person name="Nishi S."/>
            <person name="Hori S."/>
            <person name="Arai W."/>
            <person name="Tsubouchi T."/>
            <person name="Morono Y."/>
            <person name="Uchiyama I."/>
            <person name="Ito T."/>
            <person name="Fujiyama A."/>
            <person name="Inagaki F."/>
            <person name="Takami H."/>
        </authorList>
    </citation>
    <scope>NUCLEOTIDE SEQUENCE</scope>
    <source>
        <strain evidence="1">Expedition CK06-06</strain>
    </source>
</reference>